<dbReference type="EMBL" id="KB822725">
    <property type="protein sequence ID" value="ETN36717.1"/>
    <property type="molecule type" value="Genomic_DNA"/>
</dbReference>
<protein>
    <recommendedName>
        <fullName evidence="3">Beta-lactamase-related domain-containing protein</fullName>
    </recommendedName>
</protein>
<accession>W2RJP5</accession>
<evidence type="ECO:0000259" key="3">
    <source>
        <dbReference type="Pfam" id="PF00144"/>
    </source>
</evidence>
<dbReference type="PANTHER" id="PTHR43283:SF17">
    <property type="entry name" value="(LOVD), PUTATIVE (AFU_ORTHOLOGUE AFUA_5G00920)-RELATED"/>
    <property type="match status" value="1"/>
</dbReference>
<name>W2RJP5_CYPE1</name>
<keyword evidence="5" id="KW-1185">Reference proteome</keyword>
<reference evidence="4 5" key="1">
    <citation type="submission" date="2013-03" db="EMBL/GenBank/DDBJ databases">
        <title>The Genome Sequence of Phialophora europaea CBS 101466.</title>
        <authorList>
            <consortium name="The Broad Institute Genomics Platform"/>
            <person name="Cuomo C."/>
            <person name="de Hoog S."/>
            <person name="Gorbushina A."/>
            <person name="Walker B."/>
            <person name="Young S.K."/>
            <person name="Zeng Q."/>
            <person name="Gargeya S."/>
            <person name="Fitzgerald M."/>
            <person name="Haas B."/>
            <person name="Abouelleil A."/>
            <person name="Allen A.W."/>
            <person name="Alvarado L."/>
            <person name="Arachchi H.M."/>
            <person name="Berlin A.M."/>
            <person name="Chapman S.B."/>
            <person name="Gainer-Dewar J."/>
            <person name="Goldberg J."/>
            <person name="Griggs A."/>
            <person name="Gujja S."/>
            <person name="Hansen M."/>
            <person name="Howarth C."/>
            <person name="Imamovic A."/>
            <person name="Ireland A."/>
            <person name="Larimer J."/>
            <person name="McCowan C."/>
            <person name="Murphy C."/>
            <person name="Pearson M."/>
            <person name="Poon T.W."/>
            <person name="Priest M."/>
            <person name="Roberts A."/>
            <person name="Saif S."/>
            <person name="Shea T."/>
            <person name="Sisk P."/>
            <person name="Sykes S."/>
            <person name="Wortman J."/>
            <person name="Nusbaum C."/>
            <person name="Birren B."/>
        </authorList>
    </citation>
    <scope>NUCLEOTIDE SEQUENCE [LARGE SCALE GENOMIC DNA]</scope>
    <source>
        <strain evidence="4 5">CBS 101466</strain>
    </source>
</reference>
<dbReference type="HOGENOM" id="CLU_020027_11_1_1"/>
<dbReference type="GeneID" id="19976334"/>
<dbReference type="AlphaFoldDB" id="W2RJP5"/>
<dbReference type="Gene3D" id="3.40.710.10">
    <property type="entry name" value="DD-peptidase/beta-lactamase superfamily"/>
    <property type="match status" value="1"/>
</dbReference>
<gene>
    <name evidence="4" type="ORF">HMPREF1541_08995</name>
</gene>
<dbReference type="Pfam" id="PF00144">
    <property type="entry name" value="Beta-lactamase"/>
    <property type="match status" value="1"/>
</dbReference>
<dbReference type="InParanoid" id="W2RJP5"/>
<evidence type="ECO:0000256" key="2">
    <source>
        <dbReference type="ARBA" id="ARBA00022801"/>
    </source>
</evidence>
<dbReference type="VEuPathDB" id="FungiDB:HMPREF1541_08995"/>
<organism evidence="4 5">
    <name type="scientific">Cyphellophora europaea (strain CBS 101466)</name>
    <name type="common">Phialophora europaea</name>
    <dbReference type="NCBI Taxonomy" id="1220924"/>
    <lineage>
        <taxon>Eukaryota</taxon>
        <taxon>Fungi</taxon>
        <taxon>Dikarya</taxon>
        <taxon>Ascomycota</taxon>
        <taxon>Pezizomycotina</taxon>
        <taxon>Eurotiomycetes</taxon>
        <taxon>Chaetothyriomycetidae</taxon>
        <taxon>Chaetothyriales</taxon>
        <taxon>Cyphellophoraceae</taxon>
        <taxon>Cyphellophora</taxon>
    </lineage>
</organism>
<proteinExistence type="inferred from homology"/>
<dbReference type="Proteomes" id="UP000030752">
    <property type="component" value="Unassembled WGS sequence"/>
</dbReference>
<dbReference type="InterPro" id="IPR050789">
    <property type="entry name" value="Diverse_Enzym_Activities"/>
</dbReference>
<dbReference type="OrthoDB" id="428260at2759"/>
<evidence type="ECO:0000313" key="4">
    <source>
        <dbReference type="EMBL" id="ETN36717.1"/>
    </source>
</evidence>
<feature type="domain" description="Beta-lactamase-related" evidence="3">
    <location>
        <begin position="6"/>
        <end position="366"/>
    </location>
</feature>
<comment type="similarity">
    <text evidence="1">Belongs to the class-A beta-lactamase family.</text>
</comment>
<dbReference type="PANTHER" id="PTHR43283">
    <property type="entry name" value="BETA-LACTAMASE-RELATED"/>
    <property type="match status" value="1"/>
</dbReference>
<dbReference type="InterPro" id="IPR012338">
    <property type="entry name" value="Beta-lactam/transpept-like"/>
</dbReference>
<sequence length="396" mass="43266">MTEFEDRMNRAVEQGVIPGAVLLAADMSGRLKYAKQVGYTTVDSKEPLEFDDIFTLASCTKLLTTIAALQLIEGGLIGLDDDVSQLIPGLANQQVLIDIPKNGSPIFQQRKNPITLRLLLTHSSGAGYDFADRMLTQYLHSYTPRDVLKDATVDARFNSPLLYQPGEGWAYGSSIAYAGQVTEAISGMTLEGYMQKNIFEPLGIADITFFPARHLHMAGRLLRKGIRDVTGKVVDGPPGLAPLLGELEDCFGGEGAYGSLPDYLKILQSLLLDDERLLKKETTALMFQPQLSPASKQALTSFMVDPSPVVGDFTGPNEYDWGLGGILIDGDSHPYRRRNCLIWSGALNLFWFIDRTAGVCGIFGTQVWPPADPLVEPLLAAFEKDVRTTASTITNS</sequence>
<keyword evidence="2" id="KW-0378">Hydrolase</keyword>
<dbReference type="InterPro" id="IPR001466">
    <property type="entry name" value="Beta-lactam-related"/>
</dbReference>
<evidence type="ECO:0000256" key="1">
    <source>
        <dbReference type="ARBA" id="ARBA00009009"/>
    </source>
</evidence>
<dbReference type="RefSeq" id="XP_008721535.1">
    <property type="nucleotide sequence ID" value="XM_008723313.1"/>
</dbReference>
<evidence type="ECO:0000313" key="5">
    <source>
        <dbReference type="Proteomes" id="UP000030752"/>
    </source>
</evidence>
<dbReference type="GO" id="GO:0016787">
    <property type="term" value="F:hydrolase activity"/>
    <property type="evidence" value="ECO:0007669"/>
    <property type="project" value="UniProtKB-KW"/>
</dbReference>
<dbReference type="eggNOG" id="ENOG502S4UR">
    <property type="taxonomic scope" value="Eukaryota"/>
</dbReference>
<dbReference type="SUPFAM" id="SSF56601">
    <property type="entry name" value="beta-lactamase/transpeptidase-like"/>
    <property type="match status" value="1"/>
</dbReference>
<dbReference type="STRING" id="1220924.W2RJP5"/>